<dbReference type="EMBL" id="LAZR01069532">
    <property type="protein sequence ID" value="KKK47534.1"/>
    <property type="molecule type" value="Genomic_DNA"/>
</dbReference>
<gene>
    <name evidence="1" type="ORF">LCGC14_3154240</name>
</gene>
<evidence type="ECO:0008006" key="2">
    <source>
        <dbReference type="Google" id="ProtNLM"/>
    </source>
</evidence>
<dbReference type="AlphaFoldDB" id="A0A0F8XZY0"/>
<evidence type="ECO:0000313" key="1">
    <source>
        <dbReference type="EMBL" id="KKK47534.1"/>
    </source>
</evidence>
<reference evidence="1" key="1">
    <citation type="journal article" date="2015" name="Nature">
        <title>Complex archaea that bridge the gap between prokaryotes and eukaryotes.</title>
        <authorList>
            <person name="Spang A."/>
            <person name="Saw J.H."/>
            <person name="Jorgensen S.L."/>
            <person name="Zaremba-Niedzwiedzka K."/>
            <person name="Martijn J."/>
            <person name="Lind A.E."/>
            <person name="van Eijk R."/>
            <person name="Schleper C."/>
            <person name="Guy L."/>
            <person name="Ettema T.J."/>
        </authorList>
    </citation>
    <scope>NUCLEOTIDE SEQUENCE</scope>
</reference>
<proteinExistence type="predicted"/>
<organism evidence="1">
    <name type="scientific">marine sediment metagenome</name>
    <dbReference type="NCBI Taxonomy" id="412755"/>
    <lineage>
        <taxon>unclassified sequences</taxon>
        <taxon>metagenomes</taxon>
        <taxon>ecological metagenomes</taxon>
    </lineage>
</organism>
<comment type="caution">
    <text evidence="1">The sequence shown here is derived from an EMBL/GenBank/DDBJ whole genome shotgun (WGS) entry which is preliminary data.</text>
</comment>
<protein>
    <recommendedName>
        <fullName evidence="2">CSD domain-containing protein</fullName>
    </recommendedName>
</protein>
<feature type="non-terminal residue" evidence="1">
    <location>
        <position position="1"/>
    </location>
</feature>
<accession>A0A0F8XZY0</accession>
<name>A0A0F8XZY0_9ZZZZ</name>
<sequence length="26" mass="2823">PDQRVKFVVVAGEKGPLATNVRVVED</sequence>